<comment type="subcellular location">
    <subcellularLocation>
        <location evidence="4">Membrane</location>
        <topology evidence="4">Multi-pass membrane protein</topology>
    </subcellularLocation>
</comment>
<organism evidence="5 6">
    <name type="scientific">Pristionchus mayeri</name>
    <dbReference type="NCBI Taxonomy" id="1317129"/>
    <lineage>
        <taxon>Eukaryota</taxon>
        <taxon>Metazoa</taxon>
        <taxon>Ecdysozoa</taxon>
        <taxon>Nematoda</taxon>
        <taxon>Chromadorea</taxon>
        <taxon>Rhabditida</taxon>
        <taxon>Rhabditina</taxon>
        <taxon>Diplogasteromorpha</taxon>
        <taxon>Diplogasteroidea</taxon>
        <taxon>Neodiplogasteridae</taxon>
        <taxon>Pristionchus</taxon>
    </lineage>
</organism>
<evidence type="ECO:0000256" key="4">
    <source>
        <dbReference type="RuleBase" id="RU367022"/>
    </source>
</evidence>
<keyword evidence="4" id="KW-0813">Transport</keyword>
<name>A0AAN5CNV2_9BILA</name>
<dbReference type="EMBL" id="BTRK01000004">
    <property type="protein sequence ID" value="GMR47767.1"/>
    <property type="molecule type" value="Genomic_DNA"/>
</dbReference>
<keyword evidence="4" id="KW-0187">Copper transport</keyword>
<keyword evidence="1 4" id="KW-0812">Transmembrane</keyword>
<keyword evidence="3 4" id="KW-0472">Membrane</keyword>
<feature type="transmembrane region" description="Helical" evidence="4">
    <location>
        <begin position="101"/>
        <end position="125"/>
    </location>
</feature>
<feature type="non-terminal residue" evidence="5">
    <location>
        <position position="133"/>
    </location>
</feature>
<dbReference type="Pfam" id="PF04145">
    <property type="entry name" value="Ctr"/>
    <property type="match status" value="2"/>
</dbReference>
<dbReference type="PANTHER" id="PTHR12483">
    <property type="entry name" value="SOLUTE CARRIER FAMILY 31 COPPER TRANSPORTERS"/>
    <property type="match status" value="1"/>
</dbReference>
<reference evidence="6" key="1">
    <citation type="submission" date="2022-10" db="EMBL/GenBank/DDBJ databases">
        <title>Genome assembly of Pristionchus species.</title>
        <authorList>
            <person name="Yoshida K."/>
            <person name="Sommer R.J."/>
        </authorList>
    </citation>
    <scope>NUCLEOTIDE SEQUENCE [LARGE SCALE GENOMIC DNA]</scope>
    <source>
        <strain evidence="6">RS5460</strain>
    </source>
</reference>
<dbReference type="GO" id="GO:0016020">
    <property type="term" value="C:membrane"/>
    <property type="evidence" value="ECO:0007669"/>
    <property type="project" value="UniProtKB-SubCell"/>
</dbReference>
<protein>
    <recommendedName>
        <fullName evidence="4">Copper transport protein</fullName>
    </recommendedName>
</protein>
<evidence type="ECO:0000256" key="1">
    <source>
        <dbReference type="ARBA" id="ARBA00022692"/>
    </source>
</evidence>
<evidence type="ECO:0000256" key="2">
    <source>
        <dbReference type="ARBA" id="ARBA00022989"/>
    </source>
</evidence>
<evidence type="ECO:0000256" key="3">
    <source>
        <dbReference type="ARBA" id="ARBA00023136"/>
    </source>
</evidence>
<dbReference type="InterPro" id="IPR007274">
    <property type="entry name" value="Cop_transporter"/>
</dbReference>
<dbReference type="Proteomes" id="UP001328107">
    <property type="component" value="Unassembled WGS sequence"/>
</dbReference>
<feature type="non-terminal residue" evidence="5">
    <location>
        <position position="1"/>
    </location>
</feature>
<feature type="transmembrane region" description="Helical" evidence="4">
    <location>
        <begin position="73"/>
        <end position="95"/>
    </location>
</feature>
<keyword evidence="4" id="KW-0406">Ion transport</keyword>
<keyword evidence="6" id="KW-1185">Reference proteome</keyword>
<dbReference type="GO" id="GO:0005375">
    <property type="term" value="F:copper ion transmembrane transporter activity"/>
    <property type="evidence" value="ECO:0007669"/>
    <property type="project" value="UniProtKB-UniRule"/>
</dbReference>
<keyword evidence="2 4" id="KW-1133">Transmembrane helix</keyword>
<evidence type="ECO:0000313" key="6">
    <source>
        <dbReference type="Proteomes" id="UP001328107"/>
    </source>
</evidence>
<accession>A0AAN5CNV2</accession>
<proteinExistence type="inferred from homology"/>
<comment type="similarity">
    <text evidence="4">Belongs to the copper transporter (Ctr) (TC 1.A.56) family. SLC31A subfamily.</text>
</comment>
<gene>
    <name evidence="5" type="ORF">PMAYCL1PPCAC_17962</name>
</gene>
<evidence type="ECO:0000313" key="5">
    <source>
        <dbReference type="EMBL" id="GMR47767.1"/>
    </source>
</evidence>
<dbReference type="AlphaFoldDB" id="A0AAN5CNV2"/>
<sequence length="133" mass="15741">SPPPVRHKMWMWFHTEINDTIWFDWWHIIDVPMLIYACLLVFAFGISLELLKFVRHKVERTLQEKFVPSSNKYFSRTFSIPHLVNTALFCLQMIWGYMLMLVFMTFSVYICTSLVAGCALGFYFFGARESPSH</sequence>
<keyword evidence="4" id="KW-0186">Copper</keyword>
<comment type="caution">
    <text evidence="5">The sequence shown here is derived from an EMBL/GenBank/DDBJ whole genome shotgun (WGS) entry which is preliminary data.</text>
</comment>
<feature type="transmembrane region" description="Helical" evidence="4">
    <location>
        <begin position="33"/>
        <end position="53"/>
    </location>
</feature>
<dbReference type="PANTHER" id="PTHR12483:SF115">
    <property type="entry name" value="COPPER TRANSPORT PROTEIN"/>
    <property type="match status" value="1"/>
</dbReference>